<evidence type="ECO:0008006" key="3">
    <source>
        <dbReference type="Google" id="ProtNLM"/>
    </source>
</evidence>
<reference evidence="1 2" key="1">
    <citation type="submission" date="2019-08" db="EMBL/GenBank/DDBJ databases">
        <authorList>
            <person name="Peeters C."/>
        </authorList>
    </citation>
    <scope>NUCLEOTIDE SEQUENCE [LARGE SCALE GENOMIC DNA]</scope>
    <source>
        <strain evidence="1 2">LMG 20602</strain>
    </source>
</reference>
<dbReference type="EMBL" id="CABPRV010000020">
    <property type="protein sequence ID" value="VVE56244.1"/>
    <property type="molecule type" value="Genomic_DNA"/>
</dbReference>
<gene>
    <name evidence="1" type="ORF">PCA20602_05086</name>
</gene>
<protein>
    <recommendedName>
        <fullName evidence="3">Transposase</fullName>
    </recommendedName>
</protein>
<dbReference type="Proteomes" id="UP000366065">
    <property type="component" value="Unassembled WGS sequence"/>
</dbReference>
<name>A0ABY6WCE1_9BURK</name>
<accession>A0ABY6WCE1</accession>
<organism evidence="1 2">
    <name type="scientific">Pandoraea capi</name>
    <dbReference type="NCBI Taxonomy" id="2508286"/>
    <lineage>
        <taxon>Bacteria</taxon>
        <taxon>Pseudomonadati</taxon>
        <taxon>Pseudomonadota</taxon>
        <taxon>Betaproteobacteria</taxon>
        <taxon>Burkholderiales</taxon>
        <taxon>Burkholderiaceae</taxon>
        <taxon>Pandoraea</taxon>
    </lineage>
</organism>
<comment type="caution">
    <text evidence="1">The sequence shown here is derived from an EMBL/GenBank/DDBJ whole genome shotgun (WGS) entry which is preliminary data.</text>
</comment>
<evidence type="ECO:0000313" key="2">
    <source>
        <dbReference type="Proteomes" id="UP000366065"/>
    </source>
</evidence>
<keyword evidence="2" id="KW-1185">Reference proteome</keyword>
<sequence length="52" mass="6020">MFLPSCFIEENGSCISLEAMLPPIVRNTSALRPWVNEVDSYWNIRHTTPRNL</sequence>
<evidence type="ECO:0000313" key="1">
    <source>
        <dbReference type="EMBL" id="VVE56244.1"/>
    </source>
</evidence>
<proteinExistence type="predicted"/>